<dbReference type="PANTHER" id="PTHR14330:SF2">
    <property type="entry name" value="A-KINASE-INTERACTING PROTEIN 1"/>
    <property type="match status" value="1"/>
</dbReference>
<dbReference type="Gene3D" id="2.40.10.10">
    <property type="entry name" value="Trypsin-like serine proteases"/>
    <property type="match status" value="1"/>
</dbReference>
<accession>X2ATT5</accession>
<dbReference type="InterPro" id="IPR009003">
    <property type="entry name" value="Peptidase_S1_PA"/>
</dbReference>
<dbReference type="SUPFAM" id="SSF50494">
    <property type="entry name" value="Trypsin-like serine proteases"/>
    <property type="match status" value="1"/>
</dbReference>
<proteinExistence type="predicted"/>
<dbReference type="EMBL" id="AMQN01000169">
    <property type="status" value="NOT_ANNOTATED_CDS"/>
    <property type="molecule type" value="Genomic_DNA"/>
</dbReference>
<reference evidence="2" key="1">
    <citation type="submission" date="2012-12" db="EMBL/GenBank/DDBJ databases">
        <authorList>
            <person name="Hellsten U."/>
            <person name="Grimwood J."/>
            <person name="Chapman J.A."/>
            <person name="Shapiro H."/>
            <person name="Aerts A."/>
            <person name="Otillar R.P."/>
            <person name="Terry A.Y."/>
            <person name="Boore J.L."/>
            <person name="Simakov O."/>
            <person name="Marletaz F."/>
            <person name="Cho S.-J."/>
            <person name="Edsinger-Gonzales E."/>
            <person name="Havlak P."/>
            <person name="Kuo D.-H."/>
            <person name="Larsson T."/>
            <person name="Lv J."/>
            <person name="Arendt D."/>
            <person name="Savage R."/>
            <person name="Osoegawa K."/>
            <person name="de Jong P."/>
            <person name="Lindberg D.R."/>
            <person name="Seaver E.C."/>
            <person name="Weisblat D.A."/>
            <person name="Putnam N.H."/>
            <person name="Grigoriev I.V."/>
            <person name="Rokhsar D.S."/>
        </authorList>
    </citation>
    <scope>NUCLEOTIDE SEQUENCE</scope>
    <source>
        <strain evidence="2">I ESC-2004</strain>
    </source>
</reference>
<sequence length="228" mass="25363">MCRSGRQSLETYKRAKSRLMEWPAAKNPKHPSFQEPAEFTSVDDAFASLLHSLSTASRQCKKYYHSSPEHSFNASDELHCRRFHGQSHSRSTNPLEMTEDVHLIVDPGSYAISAKQWTEHPSSKQTTHIVHLDPGHCVVQFSKATPVQSSLDGRGWGHAAWELPASCQGNASEDAGRKLAYRAEENEQMRHARVIGGQVSSHGEWPWLAALGLHSKGQECGGSLFESM</sequence>
<dbReference type="HOGENOM" id="CLU_1215776_0_0_1"/>
<dbReference type="EnsemblMetazoa" id="CapteT222964">
    <property type="protein sequence ID" value="CapteP222964"/>
    <property type="gene ID" value="CapteG222964"/>
</dbReference>
<keyword evidence="2" id="KW-1185">Reference proteome</keyword>
<evidence type="ECO:0000313" key="1">
    <source>
        <dbReference type="EnsemblMetazoa" id="CapteP222964"/>
    </source>
</evidence>
<dbReference type="InterPro" id="IPR033214">
    <property type="entry name" value="AKIP1"/>
</dbReference>
<dbReference type="OrthoDB" id="5945634at2759"/>
<dbReference type="Proteomes" id="UP000014760">
    <property type="component" value="Unassembled WGS sequence"/>
</dbReference>
<reference evidence="1" key="3">
    <citation type="submission" date="2015-06" db="UniProtKB">
        <authorList>
            <consortium name="EnsemblMetazoa"/>
        </authorList>
    </citation>
    <scope>IDENTIFICATION</scope>
</reference>
<dbReference type="PANTHER" id="PTHR14330">
    <property type="entry name" value="A-KINASE-INTERACTING PROTEIN 1"/>
    <property type="match status" value="1"/>
</dbReference>
<protein>
    <submittedName>
        <fullName evidence="1">Uncharacterized protein</fullName>
    </submittedName>
</protein>
<dbReference type="GO" id="GO:0005654">
    <property type="term" value="C:nucleoplasm"/>
    <property type="evidence" value="ECO:0007669"/>
    <property type="project" value="TreeGrafter"/>
</dbReference>
<name>X2ATT5_CAPTE</name>
<dbReference type="GO" id="GO:1901222">
    <property type="term" value="P:regulation of non-canonical NF-kappaB signal transduction"/>
    <property type="evidence" value="ECO:0007669"/>
    <property type="project" value="InterPro"/>
</dbReference>
<dbReference type="AlphaFoldDB" id="X2ATT5"/>
<reference evidence="2" key="2">
    <citation type="journal article" date="2013" name="Nature">
        <title>Insights into bilaterian evolution from three spiralian genomes.</title>
        <authorList>
            <person name="Simakov O."/>
            <person name="Marletaz F."/>
            <person name="Cho S.J."/>
            <person name="Edsinger-Gonzales E."/>
            <person name="Havlak P."/>
            <person name="Hellsten U."/>
            <person name="Kuo D.H."/>
            <person name="Larsson T."/>
            <person name="Lv J."/>
            <person name="Arendt D."/>
            <person name="Savage R."/>
            <person name="Osoegawa K."/>
            <person name="de Jong P."/>
            <person name="Grimwood J."/>
            <person name="Chapman J.A."/>
            <person name="Shapiro H."/>
            <person name="Aerts A."/>
            <person name="Otillar R.P."/>
            <person name="Terry A.Y."/>
            <person name="Boore J.L."/>
            <person name="Grigoriev I.V."/>
            <person name="Lindberg D.R."/>
            <person name="Seaver E.C."/>
            <person name="Weisblat D.A."/>
            <person name="Putnam N.H."/>
            <person name="Rokhsar D.S."/>
        </authorList>
    </citation>
    <scope>NUCLEOTIDE SEQUENCE</scope>
    <source>
        <strain evidence="2">I ESC-2004</strain>
    </source>
</reference>
<evidence type="ECO:0000313" key="2">
    <source>
        <dbReference type="Proteomes" id="UP000014760"/>
    </source>
</evidence>
<organism evidence="1 2">
    <name type="scientific">Capitella teleta</name>
    <name type="common">Polychaete worm</name>
    <dbReference type="NCBI Taxonomy" id="283909"/>
    <lineage>
        <taxon>Eukaryota</taxon>
        <taxon>Metazoa</taxon>
        <taxon>Spiralia</taxon>
        <taxon>Lophotrochozoa</taxon>
        <taxon>Annelida</taxon>
        <taxon>Polychaeta</taxon>
        <taxon>Sedentaria</taxon>
        <taxon>Scolecida</taxon>
        <taxon>Capitellidae</taxon>
        <taxon>Capitella</taxon>
    </lineage>
</organism>
<dbReference type="InterPro" id="IPR043504">
    <property type="entry name" value="Peptidase_S1_PA_chymotrypsin"/>
</dbReference>